<sequence length="151" mass="15867">MAEQSLYALATPTALGSRGFFTTMLTWDGEGDVDLHTFEPGGAHVYYSNMRGQVGMLDVDNVVANGPEHYYASCDPAVLQEGTYRIGINNYARATGRTATVQVTFAQGGQPVTRVLGVGAERGNGGNSTPIPVLTVNVAKDANGKLVATAQ</sequence>
<dbReference type="AlphaFoldDB" id="A0A6N1X6W3"/>
<evidence type="ECO:0000313" key="2">
    <source>
        <dbReference type="Proteomes" id="UP000509579"/>
    </source>
</evidence>
<gene>
    <name evidence="1" type="ORF">HUK68_16860</name>
</gene>
<evidence type="ECO:0008006" key="3">
    <source>
        <dbReference type="Google" id="ProtNLM"/>
    </source>
</evidence>
<reference evidence="1 2" key="1">
    <citation type="submission" date="2020-06" db="EMBL/GenBank/DDBJ databases">
        <title>Acidovorax antarctica sp. nov., isolated from Corinth ice sheet soil, Antarctic Fields Peninsula.</title>
        <authorList>
            <person name="Xu Q."/>
            <person name="Peng F."/>
        </authorList>
    </citation>
    <scope>NUCLEOTIDE SEQUENCE [LARGE SCALE GENOMIC DNA]</scope>
    <source>
        <strain evidence="1 2">16-35-5</strain>
    </source>
</reference>
<proteinExistence type="predicted"/>
<dbReference type="EMBL" id="CP054840">
    <property type="protein sequence ID" value="QKV55091.1"/>
    <property type="molecule type" value="Genomic_DNA"/>
</dbReference>
<evidence type="ECO:0000313" key="1">
    <source>
        <dbReference type="EMBL" id="QKV55091.1"/>
    </source>
</evidence>
<dbReference type="KEGG" id="aant:HUK68_16860"/>
<keyword evidence="2" id="KW-1185">Reference proteome</keyword>
<protein>
    <recommendedName>
        <fullName evidence="3">DUF2135 domain-containing protein</fullName>
    </recommendedName>
</protein>
<dbReference type="Proteomes" id="UP000509579">
    <property type="component" value="Chromosome"/>
</dbReference>
<name>A0A6N1X6W3_9BURK</name>
<accession>A0A6N1X6W3</accession>
<organism evidence="1 2">
    <name type="scientific">Comamonas antarctica</name>
    <dbReference type="NCBI Taxonomy" id="2743470"/>
    <lineage>
        <taxon>Bacteria</taxon>
        <taxon>Pseudomonadati</taxon>
        <taxon>Pseudomonadota</taxon>
        <taxon>Betaproteobacteria</taxon>
        <taxon>Burkholderiales</taxon>
        <taxon>Comamonadaceae</taxon>
        <taxon>Comamonas</taxon>
    </lineage>
</organism>